<keyword evidence="8 11" id="KW-0520">NAD</keyword>
<dbReference type="Gene3D" id="3.40.50.10190">
    <property type="entry name" value="BRCT domain"/>
    <property type="match status" value="1"/>
</dbReference>
<evidence type="ECO:0000256" key="6">
    <source>
        <dbReference type="ARBA" id="ARBA00022833"/>
    </source>
</evidence>
<evidence type="ECO:0000256" key="7">
    <source>
        <dbReference type="ARBA" id="ARBA00022842"/>
    </source>
</evidence>
<dbReference type="Gene3D" id="1.10.287.610">
    <property type="entry name" value="Helix hairpin bin"/>
    <property type="match status" value="1"/>
</dbReference>
<feature type="binding site" evidence="11">
    <location>
        <position position="449"/>
    </location>
    <ligand>
        <name>Zn(2+)</name>
        <dbReference type="ChEBI" id="CHEBI:29105"/>
    </ligand>
</feature>
<dbReference type="GO" id="GO:0003677">
    <property type="term" value="F:DNA binding"/>
    <property type="evidence" value="ECO:0007669"/>
    <property type="project" value="InterPro"/>
</dbReference>
<feature type="active site" description="N6-AMP-lysine intermediate" evidence="11">
    <location>
        <position position="133"/>
    </location>
</feature>
<evidence type="ECO:0000256" key="4">
    <source>
        <dbReference type="ARBA" id="ARBA00022723"/>
    </source>
</evidence>
<dbReference type="InterPro" id="IPR012340">
    <property type="entry name" value="NA-bd_OB-fold"/>
</dbReference>
<name>A0A5Q6PKU2_VIBCL</name>
<evidence type="ECO:0000256" key="11">
    <source>
        <dbReference type="HAMAP-Rule" id="MF_01588"/>
    </source>
</evidence>
<dbReference type="CDD" id="cd00114">
    <property type="entry name" value="LIGANc"/>
    <property type="match status" value="1"/>
</dbReference>
<dbReference type="EC" id="6.5.1.2" evidence="11"/>
<dbReference type="InterPro" id="IPR041663">
    <property type="entry name" value="DisA/LigA_HHH"/>
</dbReference>
<dbReference type="InterPro" id="IPR003583">
    <property type="entry name" value="Hlx-hairpin-Hlx_DNA-bd_motif"/>
</dbReference>
<feature type="binding site" evidence="11">
    <location>
        <position position="191"/>
    </location>
    <ligand>
        <name>NAD(+)</name>
        <dbReference type="ChEBI" id="CHEBI:57540"/>
    </ligand>
</feature>
<feature type="binding site" evidence="11">
    <location>
        <position position="428"/>
    </location>
    <ligand>
        <name>Zn(2+)</name>
        <dbReference type="ChEBI" id="CHEBI:29105"/>
    </ligand>
</feature>
<dbReference type="InterPro" id="IPR036420">
    <property type="entry name" value="BRCT_dom_sf"/>
</dbReference>
<accession>A0A5Q6PKU2</accession>
<evidence type="ECO:0000313" key="14">
    <source>
        <dbReference type="Proteomes" id="UP000323225"/>
    </source>
</evidence>
<feature type="domain" description="BRCT" evidence="12">
    <location>
        <begin position="605"/>
        <end position="679"/>
    </location>
</feature>
<proteinExistence type="inferred from homology"/>
<dbReference type="InterPro" id="IPR010994">
    <property type="entry name" value="RuvA_2-like"/>
</dbReference>
<dbReference type="InterPro" id="IPR001357">
    <property type="entry name" value="BRCT_dom"/>
</dbReference>
<evidence type="ECO:0000313" key="13">
    <source>
        <dbReference type="EMBL" id="KAA1255260.1"/>
    </source>
</evidence>
<dbReference type="Gene3D" id="3.30.470.30">
    <property type="entry name" value="DNA ligase/mRNA capping enzyme"/>
    <property type="match status" value="1"/>
</dbReference>
<dbReference type="NCBIfam" id="TIGR00575">
    <property type="entry name" value="dnlj"/>
    <property type="match status" value="1"/>
</dbReference>
<dbReference type="Pfam" id="PF00533">
    <property type="entry name" value="BRCT"/>
    <property type="match status" value="1"/>
</dbReference>
<comment type="cofactor">
    <cofactor evidence="11">
        <name>Mg(2+)</name>
        <dbReference type="ChEBI" id="CHEBI:18420"/>
    </cofactor>
    <cofactor evidence="11">
        <name>Mn(2+)</name>
        <dbReference type="ChEBI" id="CHEBI:29035"/>
    </cofactor>
</comment>
<evidence type="ECO:0000256" key="8">
    <source>
        <dbReference type="ARBA" id="ARBA00023027"/>
    </source>
</evidence>
<dbReference type="SUPFAM" id="SSF52113">
    <property type="entry name" value="BRCT domain"/>
    <property type="match status" value="1"/>
</dbReference>
<dbReference type="Gene3D" id="2.40.50.140">
    <property type="entry name" value="Nucleic acid-binding proteins"/>
    <property type="match status" value="1"/>
</dbReference>
<dbReference type="SUPFAM" id="SSF50249">
    <property type="entry name" value="Nucleic acid-binding proteins"/>
    <property type="match status" value="1"/>
</dbReference>
<evidence type="ECO:0000256" key="9">
    <source>
        <dbReference type="ARBA" id="ARBA00023204"/>
    </source>
</evidence>
<gene>
    <name evidence="11 13" type="primary">ligA</name>
    <name evidence="13" type="ORF">F0M16_08570</name>
</gene>
<evidence type="ECO:0000256" key="1">
    <source>
        <dbReference type="ARBA" id="ARBA00004067"/>
    </source>
</evidence>
<evidence type="ECO:0000259" key="12">
    <source>
        <dbReference type="PROSITE" id="PS50172"/>
    </source>
</evidence>
<dbReference type="SUPFAM" id="SSF56091">
    <property type="entry name" value="DNA ligase/mRNA capping enzyme, catalytic domain"/>
    <property type="match status" value="1"/>
</dbReference>
<dbReference type="SMART" id="SM00532">
    <property type="entry name" value="LIGANc"/>
    <property type="match status" value="1"/>
</dbReference>
<dbReference type="PIRSF" id="PIRSF001604">
    <property type="entry name" value="LigA"/>
    <property type="match status" value="1"/>
</dbReference>
<organism evidence="13 14">
    <name type="scientific">Vibrio cholerae</name>
    <dbReference type="NCBI Taxonomy" id="666"/>
    <lineage>
        <taxon>Bacteria</taxon>
        <taxon>Pseudomonadati</taxon>
        <taxon>Pseudomonadota</taxon>
        <taxon>Gammaproteobacteria</taxon>
        <taxon>Vibrionales</taxon>
        <taxon>Vibrionaceae</taxon>
        <taxon>Vibrio</taxon>
    </lineage>
</organism>
<dbReference type="NCBIfam" id="NF005932">
    <property type="entry name" value="PRK07956.1"/>
    <property type="match status" value="1"/>
</dbReference>
<keyword evidence="3 11" id="KW-0235">DNA replication</keyword>
<feature type="binding site" evidence="11">
    <location>
        <position position="443"/>
    </location>
    <ligand>
        <name>Zn(2+)</name>
        <dbReference type="ChEBI" id="CHEBI:29105"/>
    </ligand>
</feature>
<dbReference type="InterPro" id="IPR013839">
    <property type="entry name" value="DNAligase_adenylation"/>
</dbReference>
<protein>
    <recommendedName>
        <fullName evidence="11">DNA ligase</fullName>
        <ecNumber evidence="11">6.5.1.2</ecNumber>
    </recommendedName>
    <alternativeName>
        <fullName evidence="11">Polydeoxyribonucleotide synthase [NAD(+)]</fullName>
    </alternativeName>
</protein>
<feature type="binding site" evidence="11">
    <location>
        <begin position="104"/>
        <end position="105"/>
    </location>
    <ligand>
        <name>NAD(+)</name>
        <dbReference type="ChEBI" id="CHEBI:57540"/>
    </ligand>
</feature>
<evidence type="ECO:0000256" key="5">
    <source>
        <dbReference type="ARBA" id="ARBA00022763"/>
    </source>
</evidence>
<keyword evidence="11" id="KW-0464">Manganese</keyword>
<comment type="caution">
    <text evidence="13">The sequence shown here is derived from an EMBL/GenBank/DDBJ whole genome shotgun (WGS) entry which is preliminary data.</text>
</comment>
<dbReference type="PROSITE" id="PS50172">
    <property type="entry name" value="BRCT"/>
    <property type="match status" value="1"/>
</dbReference>
<dbReference type="AlphaFoldDB" id="A0A5Q6PKU2"/>
<dbReference type="InterPro" id="IPR013840">
    <property type="entry name" value="DNAligase_N"/>
</dbReference>
<feature type="binding site" evidence="11">
    <location>
        <position position="310"/>
    </location>
    <ligand>
        <name>NAD(+)</name>
        <dbReference type="ChEBI" id="CHEBI:57540"/>
    </ligand>
</feature>
<dbReference type="SMART" id="SM00278">
    <property type="entry name" value="HhH1"/>
    <property type="match status" value="2"/>
</dbReference>
<reference evidence="13 14" key="1">
    <citation type="submission" date="2019-09" db="EMBL/GenBank/DDBJ databases">
        <authorList>
            <person name="Kritzky A."/>
            <person name="Schelkanova E.Y."/>
            <person name="Alkhova Z.V."/>
            <person name="Smirnova N.I."/>
        </authorList>
    </citation>
    <scope>NUCLEOTIDE SEQUENCE [LARGE SCALE GENOMIC DNA]</scope>
    <source>
        <strain evidence="13 14">M1526</strain>
    </source>
</reference>
<dbReference type="SUPFAM" id="SSF47781">
    <property type="entry name" value="RuvA domain 2-like"/>
    <property type="match status" value="1"/>
</dbReference>
<evidence type="ECO:0000256" key="10">
    <source>
        <dbReference type="ARBA" id="ARBA00034005"/>
    </source>
</evidence>
<dbReference type="CDD" id="cd17748">
    <property type="entry name" value="BRCT_DNA_ligase_like"/>
    <property type="match status" value="1"/>
</dbReference>
<dbReference type="GO" id="GO:0003911">
    <property type="term" value="F:DNA ligase (NAD+) activity"/>
    <property type="evidence" value="ECO:0007669"/>
    <property type="project" value="UniProtKB-UniRule"/>
</dbReference>
<evidence type="ECO:0000256" key="2">
    <source>
        <dbReference type="ARBA" id="ARBA00022598"/>
    </source>
</evidence>
<dbReference type="Gene3D" id="1.10.150.20">
    <property type="entry name" value="5' to 3' exonuclease, C-terminal subdomain"/>
    <property type="match status" value="2"/>
</dbReference>
<sequence length="688" mass="75964">MNSPAQILDNSAIATYQSLMLRDDKGSYEHYLAMVSFANKCSTQYYVNDVSIIPDADYDILYREIQKFEKSNSNNIESTSPTQRVGDKLSDKFKSVMHKKPMLSLDNAFDNEELKKAMQGKASIGGKYVAELKLDGLALSIFYKNNKFAYALTRGDKEYGEDVSHTVKTITDIPMELDCDIIIPELEVRGEGFMLKKQLADYNAKAEANGKKGLANARNGAAGAIRQLDPKLSKERNLSFIPYGLGYIENGDLEISNSHFERLSMLHKFGFRKSPYTKQLSSIEDMYNFYDEIEKIRSDIPFDIDGIVFKVDDVERQEELGYTNRIPRFAIARKFPAMTANTDLKSSDVQVGRTGILTPMGRVEPVHCGGVTVSNITLHNFEKVEKLGLRIGDTVTISRRGDVIPHLEGVLESNGGELIKPPTHCPVCNAPTMTKPDIIGIFCSARLTCPAQAIEAISHFTGKKQMNIEGIGDKIVEALYEKGAIKNVLDLYKLDIDDIQYLPGKGIASAKKAIASIQASKHCRLDKFINSIGIPGVGESTSNDLMKYFGSLDAIMNASYEELIKVNDLGDGTAKNIIEFFSSQENIDLINGLLEVGITFEEIEAASSELAGQTWVVTGTLENFDKNSIKELLQQKGAKVSGSVSKKTSAVLYGDKAGSKLSKAQELQNSGVDIKILNEADFMAKYMS</sequence>
<dbReference type="Pfam" id="PF01653">
    <property type="entry name" value="DNA_ligase_aden"/>
    <property type="match status" value="1"/>
</dbReference>
<keyword evidence="9 11" id="KW-0234">DNA repair</keyword>
<dbReference type="PANTHER" id="PTHR23389:SF9">
    <property type="entry name" value="DNA LIGASE"/>
    <property type="match status" value="1"/>
</dbReference>
<feature type="binding site" evidence="11">
    <location>
        <position position="131"/>
    </location>
    <ligand>
        <name>NAD(+)</name>
        <dbReference type="ChEBI" id="CHEBI:57540"/>
    </ligand>
</feature>
<dbReference type="Proteomes" id="UP000323225">
    <property type="component" value="Unassembled WGS sequence"/>
</dbReference>
<feature type="binding site" evidence="11">
    <location>
        <position position="425"/>
    </location>
    <ligand>
        <name>Zn(2+)</name>
        <dbReference type="ChEBI" id="CHEBI:29105"/>
    </ligand>
</feature>
<dbReference type="GO" id="GO:0006281">
    <property type="term" value="P:DNA repair"/>
    <property type="evidence" value="ECO:0007669"/>
    <property type="project" value="UniProtKB-KW"/>
</dbReference>
<dbReference type="InterPro" id="IPR001679">
    <property type="entry name" value="DNA_ligase"/>
</dbReference>
<dbReference type="PANTHER" id="PTHR23389">
    <property type="entry name" value="CHROMOSOME TRANSMISSION FIDELITY FACTOR 18"/>
    <property type="match status" value="1"/>
</dbReference>
<dbReference type="GO" id="GO:0046872">
    <property type="term" value="F:metal ion binding"/>
    <property type="evidence" value="ECO:0007669"/>
    <property type="project" value="UniProtKB-KW"/>
</dbReference>
<dbReference type="Pfam" id="PF14520">
    <property type="entry name" value="HHH_5"/>
    <property type="match status" value="1"/>
</dbReference>
<feature type="binding site" evidence="11">
    <location>
        <position position="154"/>
    </location>
    <ligand>
        <name>NAD(+)</name>
        <dbReference type="ChEBI" id="CHEBI:57540"/>
    </ligand>
</feature>
<keyword evidence="5 11" id="KW-0227">DNA damage</keyword>
<dbReference type="HAMAP" id="MF_01588">
    <property type="entry name" value="DNA_ligase_A"/>
    <property type="match status" value="1"/>
</dbReference>
<keyword evidence="4 11" id="KW-0479">Metal-binding</keyword>
<comment type="function">
    <text evidence="1 11">DNA ligase that catalyzes the formation of phosphodiester linkages between 5'-phosphoryl and 3'-hydroxyl groups in double-stranded DNA using NAD as a coenzyme and as the energy source for the reaction. It is essential for DNA replication and repair of damaged DNA.</text>
</comment>
<dbReference type="EMBL" id="VUAA01000007">
    <property type="protein sequence ID" value="KAA1255260.1"/>
    <property type="molecule type" value="Genomic_DNA"/>
</dbReference>
<keyword evidence="2 11" id="KW-0436">Ligase</keyword>
<keyword evidence="7 11" id="KW-0460">Magnesium</keyword>
<dbReference type="Pfam" id="PF03120">
    <property type="entry name" value="OB_DNA_ligase"/>
    <property type="match status" value="1"/>
</dbReference>
<dbReference type="InterPro" id="IPR004150">
    <property type="entry name" value="NAD_DNA_ligase_OB"/>
</dbReference>
<dbReference type="GO" id="GO:0006260">
    <property type="term" value="P:DNA replication"/>
    <property type="evidence" value="ECO:0007669"/>
    <property type="project" value="UniProtKB-KW"/>
</dbReference>
<feature type="binding site" evidence="11">
    <location>
        <position position="334"/>
    </location>
    <ligand>
        <name>NAD(+)</name>
        <dbReference type="ChEBI" id="CHEBI:57540"/>
    </ligand>
</feature>
<keyword evidence="6 11" id="KW-0862">Zinc</keyword>
<comment type="catalytic activity">
    <reaction evidence="10 11">
        <text>NAD(+) + (deoxyribonucleotide)n-3'-hydroxyl + 5'-phospho-(deoxyribonucleotide)m = (deoxyribonucleotide)n+m + AMP + beta-nicotinamide D-nucleotide.</text>
        <dbReference type="EC" id="6.5.1.2"/>
    </reaction>
</comment>
<evidence type="ECO:0000256" key="3">
    <source>
        <dbReference type="ARBA" id="ARBA00022705"/>
    </source>
</evidence>
<comment type="similarity">
    <text evidence="11">Belongs to the NAD-dependent DNA ligase family. LigA subfamily.</text>
</comment>
<feature type="binding site" evidence="11">
    <location>
        <begin position="55"/>
        <end position="59"/>
    </location>
    <ligand>
        <name>NAD(+)</name>
        <dbReference type="ChEBI" id="CHEBI:57540"/>
    </ligand>
</feature>
<dbReference type="Pfam" id="PF12826">
    <property type="entry name" value="HHH_2"/>
    <property type="match status" value="1"/>
</dbReference>